<dbReference type="PANTHER" id="PTHR33964">
    <property type="entry name" value="RE45066P-RELATED"/>
    <property type="match status" value="1"/>
</dbReference>
<keyword evidence="2" id="KW-1185">Reference proteome</keyword>
<feature type="signal peptide" evidence="1">
    <location>
        <begin position="1"/>
        <end position="21"/>
    </location>
</feature>
<name>A0ABM1BDS0_LIMPO</name>
<dbReference type="GeneID" id="106464338"/>
<keyword evidence="1" id="KW-0732">Signal</keyword>
<evidence type="ECO:0000313" key="2">
    <source>
        <dbReference type="Proteomes" id="UP000694941"/>
    </source>
</evidence>
<evidence type="ECO:0000256" key="1">
    <source>
        <dbReference type="SAM" id="SignalP"/>
    </source>
</evidence>
<sequence>MLKMMLYLITLVVYVGQFCLAHDCENSMAEKCRKNVLQKMETEASLFSQTDKDDFCRVFHHNIPCLLNEFSLCENNDINEQTSNILHKGRDYMKKMCNQNKGWEGSVCFQSSHIEDCEDPALMPSLSADNCRKYMYYKECVTKKLKACPKEKLDLLGVFLVDKFGELVWQCPRVNQTKGMMDKPYAQKLSVPSQEEMACLSEVAEDLKGCTSKVEESSRMAEEKEGKEKIHFMCCMMKETEMCIRQVLQNKCSDFLENLMNKAMGQMLETMEMTCKDVDMDTCGSSSISPQGVLIGVLLLTIISFLKVTHAA</sequence>
<dbReference type="RefSeq" id="XP_013779922.1">
    <property type="nucleotide sequence ID" value="XM_013924468.2"/>
</dbReference>
<gene>
    <name evidence="3" type="primary">LOC106464338</name>
</gene>
<evidence type="ECO:0000313" key="3">
    <source>
        <dbReference type="RefSeq" id="XP_013779922.1"/>
    </source>
</evidence>
<proteinExistence type="predicted"/>
<dbReference type="PANTHER" id="PTHR33964:SF1">
    <property type="entry name" value="RE45066P"/>
    <property type="match status" value="1"/>
</dbReference>
<accession>A0ABM1BDS0</accession>
<protein>
    <submittedName>
        <fullName evidence="3">Uncharacterized protein LOC106464338</fullName>
    </submittedName>
</protein>
<organism evidence="2 3">
    <name type="scientific">Limulus polyphemus</name>
    <name type="common">Atlantic horseshoe crab</name>
    <dbReference type="NCBI Taxonomy" id="6850"/>
    <lineage>
        <taxon>Eukaryota</taxon>
        <taxon>Metazoa</taxon>
        <taxon>Ecdysozoa</taxon>
        <taxon>Arthropoda</taxon>
        <taxon>Chelicerata</taxon>
        <taxon>Merostomata</taxon>
        <taxon>Xiphosura</taxon>
        <taxon>Limulidae</taxon>
        <taxon>Limulus</taxon>
    </lineage>
</organism>
<reference evidence="3" key="1">
    <citation type="submission" date="2025-08" db="UniProtKB">
        <authorList>
            <consortium name="RefSeq"/>
        </authorList>
    </citation>
    <scope>IDENTIFICATION</scope>
    <source>
        <tissue evidence="3">Muscle</tissue>
    </source>
</reference>
<feature type="chain" id="PRO_5047475678" evidence="1">
    <location>
        <begin position="22"/>
        <end position="312"/>
    </location>
</feature>
<dbReference type="Proteomes" id="UP000694941">
    <property type="component" value="Unplaced"/>
</dbReference>